<evidence type="ECO:0000313" key="1">
    <source>
        <dbReference type="EMBL" id="SPC83942.1"/>
    </source>
</evidence>
<protein>
    <submittedName>
        <fullName evidence="1">Uncharacterized protein</fullName>
    </submittedName>
</protein>
<gene>
    <name evidence="1" type="ORF">FSB_LOCUS11824</name>
</gene>
<sequence length="77" mass="8787">MTDENVGDGIGAVLAKNVEHDGSSYLPQFHCLSPEHPPHLRHTPHRRVVPVIDQWRRLHLGMRRYTCPTLLNSTLIV</sequence>
<proteinExistence type="predicted"/>
<organism evidence="1">
    <name type="scientific">Fagus sylvatica</name>
    <name type="common">Beechnut</name>
    <dbReference type="NCBI Taxonomy" id="28930"/>
    <lineage>
        <taxon>Eukaryota</taxon>
        <taxon>Viridiplantae</taxon>
        <taxon>Streptophyta</taxon>
        <taxon>Embryophyta</taxon>
        <taxon>Tracheophyta</taxon>
        <taxon>Spermatophyta</taxon>
        <taxon>Magnoliopsida</taxon>
        <taxon>eudicotyledons</taxon>
        <taxon>Gunneridae</taxon>
        <taxon>Pentapetalae</taxon>
        <taxon>rosids</taxon>
        <taxon>fabids</taxon>
        <taxon>Fagales</taxon>
        <taxon>Fagaceae</taxon>
        <taxon>Fagus</taxon>
    </lineage>
</organism>
<reference evidence="1" key="1">
    <citation type="submission" date="2018-02" db="EMBL/GenBank/DDBJ databases">
        <authorList>
            <person name="Cohen D.B."/>
            <person name="Kent A.D."/>
        </authorList>
    </citation>
    <scope>NUCLEOTIDE SEQUENCE</scope>
</reference>
<dbReference type="AlphaFoldDB" id="A0A2N9F9S5"/>
<dbReference type="EMBL" id="OIVN01000678">
    <property type="protein sequence ID" value="SPC83942.1"/>
    <property type="molecule type" value="Genomic_DNA"/>
</dbReference>
<name>A0A2N9F9S5_FAGSY</name>
<accession>A0A2N9F9S5</accession>